<dbReference type="EMBL" id="JAJFZV010000009">
    <property type="protein sequence ID" value="MCC3298098.1"/>
    <property type="molecule type" value="Genomic_DNA"/>
</dbReference>
<dbReference type="RefSeq" id="WP_227895969.1">
    <property type="nucleotide sequence ID" value="NZ_CP099466.1"/>
</dbReference>
<dbReference type="SUPFAM" id="SSF46785">
    <property type="entry name" value="Winged helix' DNA-binding domain"/>
    <property type="match status" value="1"/>
</dbReference>
<evidence type="ECO:0000259" key="3">
    <source>
        <dbReference type="Pfam" id="PF20803"/>
    </source>
</evidence>
<evidence type="ECO:0000259" key="1">
    <source>
        <dbReference type="Pfam" id="PF07848"/>
    </source>
</evidence>
<name>A0A9X1MDK6_9MICC</name>
<dbReference type="InterPro" id="IPR012906">
    <property type="entry name" value="PaaX-like_N"/>
</dbReference>
<dbReference type="Proteomes" id="UP001139158">
    <property type="component" value="Unassembled WGS sequence"/>
</dbReference>
<dbReference type="Gene3D" id="1.10.10.10">
    <property type="entry name" value="Winged helix-like DNA-binding domain superfamily/Winged helix DNA-binding domain"/>
    <property type="match status" value="1"/>
</dbReference>
<dbReference type="Pfam" id="PF20803">
    <property type="entry name" value="PaaX_M"/>
    <property type="match status" value="1"/>
</dbReference>
<dbReference type="PANTHER" id="PTHR30319">
    <property type="entry name" value="PHENYLACETIC ACID REGULATOR-RELATED TRANSCRIPTIONAL REPRESSOR"/>
    <property type="match status" value="1"/>
</dbReference>
<evidence type="ECO:0000313" key="5">
    <source>
        <dbReference type="Proteomes" id="UP001139158"/>
    </source>
</evidence>
<reference evidence="4" key="1">
    <citation type="submission" date="2021-10" db="EMBL/GenBank/DDBJ databases">
        <title>Novel species in genus Arthrobacter.</title>
        <authorList>
            <person name="Liu Y."/>
        </authorList>
    </citation>
    <scope>NUCLEOTIDE SEQUENCE</scope>
    <source>
        <strain evidence="4">Zg-Y453</strain>
    </source>
</reference>
<dbReference type="InterPro" id="IPR036390">
    <property type="entry name" value="WH_DNA-bd_sf"/>
</dbReference>
<comment type="caution">
    <text evidence="4">The sequence shown here is derived from an EMBL/GenBank/DDBJ whole genome shotgun (WGS) entry which is preliminary data.</text>
</comment>
<accession>A0A9X1MDK6</accession>
<keyword evidence="5" id="KW-1185">Reference proteome</keyword>
<sequence length="299" mass="33462">MSAVWSNLEDLRSVVAEGPRGRRVLVTLMAEYWLEEGAMVPSGALVDLMAGMDVSPSGTRTLLSRLSREGRLTTVKDGRRTFYALSDKARRRLTEGFTVIRVFGTDHGPADPDWTTLLFSIPEDQRAVRQQLRKGLSWMWFAPLYDGAWITPRDHGQQAIALCQKLGVVSASLIRGRVSSAGTGFGNPVDAWDLDLARELYTSFTSILQDPLDRMRKGQLSPAESMRARTEVVNVFRGFPRFDPDLPLGLLADDWPRRAAREAFAELYDGVTEDAIDYVRSVVEQHSPAHVQDVSIRRL</sequence>
<dbReference type="AlphaFoldDB" id="A0A9X1MDK6"/>
<protein>
    <recommendedName>
        <fullName evidence="6">Transcriptional regulator, PaaX family</fullName>
    </recommendedName>
</protein>
<proteinExistence type="predicted"/>
<dbReference type="PANTHER" id="PTHR30319:SF1">
    <property type="entry name" value="TRANSCRIPTIONAL REPRESSOR PAAX"/>
    <property type="match status" value="1"/>
</dbReference>
<feature type="domain" description="Transcriptional repressor PaaX-like C-terminal" evidence="2">
    <location>
        <begin position="192"/>
        <end position="280"/>
    </location>
</feature>
<organism evidence="4 5">
    <name type="scientific">Arthrobacter caoxuetaonis</name>
    <dbReference type="NCBI Taxonomy" id="2886935"/>
    <lineage>
        <taxon>Bacteria</taxon>
        <taxon>Bacillati</taxon>
        <taxon>Actinomycetota</taxon>
        <taxon>Actinomycetes</taxon>
        <taxon>Micrococcales</taxon>
        <taxon>Micrococcaceae</taxon>
        <taxon>Arthrobacter</taxon>
    </lineage>
</organism>
<feature type="domain" description="Transcriptional repressor PaaX-like N-terminal" evidence="1">
    <location>
        <begin position="22"/>
        <end position="89"/>
    </location>
</feature>
<gene>
    <name evidence="4" type="ORF">LJ757_09810</name>
</gene>
<evidence type="ECO:0008006" key="6">
    <source>
        <dbReference type="Google" id="ProtNLM"/>
    </source>
</evidence>
<dbReference type="Pfam" id="PF08223">
    <property type="entry name" value="PaaX_C"/>
    <property type="match status" value="1"/>
</dbReference>
<dbReference type="Gene3D" id="3.30.70.2650">
    <property type="match status" value="1"/>
</dbReference>
<dbReference type="InterPro" id="IPR011965">
    <property type="entry name" value="PaaX_trns_reg"/>
</dbReference>
<evidence type="ECO:0000259" key="2">
    <source>
        <dbReference type="Pfam" id="PF08223"/>
    </source>
</evidence>
<dbReference type="InterPro" id="IPR048846">
    <property type="entry name" value="PaaX-like_central"/>
</dbReference>
<feature type="domain" description="Transcriptional repressor PaaX-like central Cas2-like" evidence="3">
    <location>
        <begin position="109"/>
        <end position="177"/>
    </location>
</feature>
<evidence type="ECO:0000313" key="4">
    <source>
        <dbReference type="EMBL" id="MCC3298098.1"/>
    </source>
</evidence>
<dbReference type="PIRSF" id="PIRSF020623">
    <property type="entry name" value="PaaX"/>
    <property type="match status" value="1"/>
</dbReference>
<dbReference type="Pfam" id="PF07848">
    <property type="entry name" value="PaaX"/>
    <property type="match status" value="1"/>
</dbReference>
<dbReference type="Gene3D" id="1.20.58.1460">
    <property type="match status" value="1"/>
</dbReference>
<dbReference type="GO" id="GO:0006351">
    <property type="term" value="P:DNA-templated transcription"/>
    <property type="evidence" value="ECO:0007669"/>
    <property type="project" value="InterPro"/>
</dbReference>
<dbReference type="InterPro" id="IPR013225">
    <property type="entry name" value="PaaX_C"/>
</dbReference>
<dbReference type="InterPro" id="IPR036388">
    <property type="entry name" value="WH-like_DNA-bd_sf"/>
</dbReference>